<dbReference type="SUPFAM" id="SSF56300">
    <property type="entry name" value="Metallo-dependent phosphatases"/>
    <property type="match status" value="1"/>
</dbReference>
<dbReference type="Proteomes" id="UP000256601">
    <property type="component" value="Unassembled WGS sequence"/>
</dbReference>
<feature type="compositionally biased region" description="Basic and acidic residues" evidence="1">
    <location>
        <begin position="402"/>
        <end position="411"/>
    </location>
</feature>
<evidence type="ECO:0000313" key="5">
    <source>
        <dbReference type="Proteomes" id="UP000182444"/>
    </source>
</evidence>
<organism evidence="3 5">
    <name type="scientific">Yarrowia lipolytica</name>
    <name type="common">Candida lipolytica</name>
    <dbReference type="NCBI Taxonomy" id="4952"/>
    <lineage>
        <taxon>Eukaryota</taxon>
        <taxon>Fungi</taxon>
        <taxon>Dikarya</taxon>
        <taxon>Ascomycota</taxon>
        <taxon>Saccharomycotina</taxon>
        <taxon>Dipodascomycetes</taxon>
        <taxon>Dipodascales</taxon>
        <taxon>Dipodascales incertae sedis</taxon>
        <taxon>Yarrowia</taxon>
    </lineage>
</organism>
<reference evidence="4 6" key="2">
    <citation type="submission" date="2018-07" db="EMBL/GenBank/DDBJ databases">
        <title>Draft Genome Assemblies for Five Robust Yarrowia lipolytica Strains Exhibiting High Lipid Production and Pentose Sugar Utilization and Sugar Alcohol Secretion from Undetoxified Lignocellulosic Biomass Hydrolysates.</title>
        <authorList>
            <consortium name="DOE Joint Genome Institute"/>
            <person name="Walker C."/>
            <person name="Ryu S."/>
            <person name="Na H."/>
            <person name="Zane M."/>
            <person name="LaButti K."/>
            <person name="Lipzen A."/>
            <person name="Haridas S."/>
            <person name="Barry K."/>
            <person name="Grigoriev I.V."/>
            <person name="Quarterman J."/>
            <person name="Slininger P."/>
            <person name="Dien B."/>
            <person name="Trinh C.T."/>
        </authorList>
    </citation>
    <scope>NUCLEOTIDE SEQUENCE [LARGE SCALE GENOMIC DNA]</scope>
    <source>
        <strain evidence="4 6">YB392</strain>
    </source>
</reference>
<dbReference type="InterPro" id="IPR018829">
    <property type="entry name" value="DUF2433"/>
</dbReference>
<evidence type="ECO:0000256" key="1">
    <source>
        <dbReference type="SAM" id="MobiDB-lite"/>
    </source>
</evidence>
<evidence type="ECO:0000313" key="3">
    <source>
        <dbReference type="EMBL" id="AOW04487.1"/>
    </source>
</evidence>
<dbReference type="OrthoDB" id="3918848at2759"/>
<dbReference type="InterPro" id="IPR029052">
    <property type="entry name" value="Metallo-depent_PP-like"/>
</dbReference>
<proteinExistence type="predicted"/>
<dbReference type="EMBL" id="KZ858966">
    <property type="protein sequence ID" value="RDW27213.1"/>
    <property type="molecule type" value="Genomic_DNA"/>
</dbReference>
<evidence type="ECO:0000313" key="6">
    <source>
        <dbReference type="Proteomes" id="UP000256601"/>
    </source>
</evidence>
<sequence length="520" mass="56449">MSSKPHVSVLPVQGSRILCVADARGNLSMLNELAKEHNATCVIHIGTFGFLDNETVESAPAGLLRHLAFFSPKLDPTSLPSEEDADIRKFLKSQSPDTSTCLLSELPEFISGAKRLAVPVYTIWGSSEDVRVVEKFASSELHVPNLHIVGLASDTPCPLITCPGGLKIRLLGLGGAFIVPKLLDHGASMTSSIGGMVGATWSTLLGVGELLCNVRDTYAVDEIRVFLCHNSPLKEELLCHLAHTLRADYVICGGLHFFYGLSFNHFAVTPSFETYVSALGQRSAAFAAVWQRLRHSNDLTSLTPQKLELLDLAANIFLTVPRLKDEEINGNGLVKLNHAENEALRNTTAVLFQRLWYFNLPDMTHGNLVLSWKNGRLGSEMSSEGFDLSNRKRGAGNAPRGGWKERERDPVLKNTPTGPAEPGSASSKDHIVEGPGVWVPVGGSEDLIRGFFPPEHRANITQVVIKMKSMKGSKPFSMIFFDTEEQADAALAAIDAAAGSASRIKKERKGRPRPGRGGRG</sequence>
<accession>A0A1D8NFT0</accession>
<dbReference type="Proteomes" id="UP000182444">
    <property type="component" value="Chromosome 1D"/>
</dbReference>
<dbReference type="eggNOG" id="ENOG502QSJS">
    <property type="taxonomic scope" value="Eukaryota"/>
</dbReference>
<dbReference type="Pfam" id="PF10360">
    <property type="entry name" value="DUF2433"/>
    <property type="match status" value="1"/>
</dbReference>
<reference evidence="3 5" key="1">
    <citation type="journal article" date="2016" name="PLoS ONE">
        <title>Sequence Assembly of Yarrowia lipolytica Strain W29/CLIB89 Shows Transposable Element Diversity.</title>
        <authorList>
            <person name="Magnan C."/>
            <person name="Yu J."/>
            <person name="Chang I."/>
            <person name="Jahn E."/>
            <person name="Kanomata Y."/>
            <person name="Wu J."/>
            <person name="Zeller M."/>
            <person name="Oakes M."/>
            <person name="Baldi P."/>
            <person name="Sandmeyer S."/>
        </authorList>
    </citation>
    <scope>NUCLEOTIDE SEQUENCE [LARGE SCALE GENOMIC DNA]</scope>
    <source>
        <strain evidence="3">CLIB89</strain>
        <strain evidence="5">CLIB89(W29)</strain>
    </source>
</reference>
<dbReference type="InterPro" id="IPR052743">
    <property type="entry name" value="Glutaminase_GtaA"/>
</dbReference>
<dbReference type="VEuPathDB" id="FungiDB:YALI0_D22748g"/>
<dbReference type="VEuPathDB" id="FungiDB:YALI1_D29237g"/>
<dbReference type="PANTHER" id="PTHR31987:SF11">
    <property type="entry name" value="DUF2433 DOMAIN-CONTAINING PROTEIN"/>
    <property type="match status" value="1"/>
</dbReference>
<feature type="region of interest" description="Disordered" evidence="1">
    <location>
        <begin position="383"/>
        <end position="431"/>
    </location>
</feature>
<name>A0A1D8NFT0_YARLL</name>
<feature type="compositionally biased region" description="Basic residues" evidence="1">
    <location>
        <begin position="503"/>
        <end position="520"/>
    </location>
</feature>
<evidence type="ECO:0000313" key="4">
    <source>
        <dbReference type="EMBL" id="RDW27213.1"/>
    </source>
</evidence>
<protein>
    <recommendedName>
        <fullName evidence="2">DUF2433 domain-containing protein</fullName>
    </recommendedName>
</protein>
<evidence type="ECO:0000259" key="2">
    <source>
        <dbReference type="Pfam" id="PF10360"/>
    </source>
</evidence>
<gene>
    <name evidence="4" type="ORF">B0I71DRAFT_129520</name>
    <name evidence="3" type="ORF">YALI1_D29237g</name>
</gene>
<dbReference type="AlphaFoldDB" id="A0A1D8NFT0"/>
<feature type="region of interest" description="Disordered" evidence="1">
    <location>
        <begin position="497"/>
        <end position="520"/>
    </location>
</feature>
<dbReference type="EMBL" id="CP017556">
    <property type="protein sequence ID" value="AOW04487.1"/>
    <property type="molecule type" value="Genomic_DNA"/>
</dbReference>
<dbReference type="PANTHER" id="PTHR31987">
    <property type="entry name" value="GLUTAMINASE A-RELATED"/>
    <property type="match status" value="1"/>
</dbReference>
<feature type="domain" description="DUF2433" evidence="2">
    <location>
        <begin position="259"/>
        <end position="391"/>
    </location>
</feature>